<sequence length="152" mass="16486">MCTLWSSRILDASDRIHGVRADRHKRYRAWSLSPQSADPLMATLLALSIHALLTDSIAHGHPNASGAVEQIPLAQIAHTAAMRPPHELLAGLPHLNSEDQLRVDALRLLVYDDASALPLARLSEMARITVNQLVVSLPADNPVCADIPSNSQ</sequence>
<dbReference type="HOGENOM" id="CLU_1721393_0_0_11"/>
<organism evidence="1 2">
    <name type="scientific">Streptomyces scabiei (strain 87.22)</name>
    <dbReference type="NCBI Taxonomy" id="680198"/>
    <lineage>
        <taxon>Bacteria</taxon>
        <taxon>Bacillati</taxon>
        <taxon>Actinomycetota</taxon>
        <taxon>Actinomycetes</taxon>
        <taxon>Kitasatosporales</taxon>
        <taxon>Streptomycetaceae</taxon>
        <taxon>Streptomyces</taxon>
    </lineage>
</organism>
<proteinExistence type="predicted"/>
<dbReference type="eggNOG" id="ENOG5031PFV">
    <property type="taxonomic scope" value="Bacteria"/>
</dbReference>
<dbReference type="AlphaFoldDB" id="C9ZFX6"/>
<evidence type="ECO:0000313" key="1">
    <source>
        <dbReference type="EMBL" id="CBG74937.1"/>
    </source>
</evidence>
<accession>C9ZFX6</accession>
<dbReference type="Proteomes" id="UP000001444">
    <property type="component" value="Chromosome"/>
</dbReference>
<reference evidence="1 2" key="1">
    <citation type="journal article" date="2010" name="Mol. Plant Microbe Interact.">
        <title>Streptomyces scabies 87-22 contains a coronafacic acid-like biosynthetic cluster that contributes to plant-microbe interactions.</title>
        <authorList>
            <person name="Bignell D.R."/>
            <person name="Seipke R.F."/>
            <person name="Huguet-Tapia J.C."/>
            <person name="Chambers A.H."/>
            <person name="Parry R.J."/>
            <person name="Loria R."/>
        </authorList>
    </citation>
    <scope>NUCLEOTIDE SEQUENCE [LARGE SCALE GENOMIC DNA]</scope>
    <source>
        <strain evidence="1 2">87.22</strain>
    </source>
</reference>
<gene>
    <name evidence="1" type="ordered locus">SCAB_79771</name>
</gene>
<dbReference type="EMBL" id="FN554889">
    <property type="protein sequence ID" value="CBG74937.1"/>
    <property type="molecule type" value="Genomic_DNA"/>
</dbReference>
<dbReference type="KEGG" id="scb:SCAB_79771"/>
<name>C9ZFX6_STRSW</name>
<keyword evidence="2" id="KW-1185">Reference proteome</keyword>
<protein>
    <submittedName>
        <fullName evidence="1">Uncharacterized protein</fullName>
    </submittedName>
</protein>
<evidence type="ECO:0000313" key="2">
    <source>
        <dbReference type="Proteomes" id="UP000001444"/>
    </source>
</evidence>
<dbReference type="STRING" id="680198.SCAB_79771"/>